<protein>
    <recommendedName>
        <fullName evidence="2">HpcH/HpaI aldolase/citrate lyase domain-containing protein</fullName>
    </recommendedName>
</protein>
<dbReference type="GO" id="GO:0003824">
    <property type="term" value="F:catalytic activity"/>
    <property type="evidence" value="ECO:0007669"/>
    <property type="project" value="InterPro"/>
</dbReference>
<dbReference type="Gene3D" id="3.20.20.60">
    <property type="entry name" value="Phosphoenolpyruvate-binding domains"/>
    <property type="match status" value="1"/>
</dbReference>
<evidence type="ECO:0008006" key="2">
    <source>
        <dbReference type="Google" id="ProtNLM"/>
    </source>
</evidence>
<dbReference type="InterPro" id="IPR040442">
    <property type="entry name" value="Pyrv_kinase-like_dom_sf"/>
</dbReference>
<feature type="non-terminal residue" evidence="1">
    <location>
        <position position="1"/>
    </location>
</feature>
<organism evidence="1">
    <name type="scientific">marine metagenome</name>
    <dbReference type="NCBI Taxonomy" id="408172"/>
    <lineage>
        <taxon>unclassified sequences</taxon>
        <taxon>metagenomes</taxon>
        <taxon>ecological metagenomes</taxon>
    </lineage>
</organism>
<dbReference type="InterPro" id="IPR015813">
    <property type="entry name" value="Pyrv/PenolPyrv_kinase-like_dom"/>
</dbReference>
<dbReference type="EMBL" id="UINC01027573">
    <property type="protein sequence ID" value="SVB07046.1"/>
    <property type="molecule type" value="Genomic_DNA"/>
</dbReference>
<accession>A0A382AZR1</accession>
<proteinExistence type="predicted"/>
<dbReference type="SUPFAM" id="SSF51621">
    <property type="entry name" value="Phosphoenolpyruvate/pyruvate domain"/>
    <property type="match status" value="1"/>
</dbReference>
<reference evidence="1" key="1">
    <citation type="submission" date="2018-05" db="EMBL/GenBank/DDBJ databases">
        <authorList>
            <person name="Lanie J.A."/>
            <person name="Ng W.-L."/>
            <person name="Kazmierczak K.M."/>
            <person name="Andrzejewski T.M."/>
            <person name="Davidsen T.M."/>
            <person name="Wayne K.J."/>
            <person name="Tettelin H."/>
            <person name="Glass J.I."/>
            <person name="Rusch D."/>
            <person name="Podicherti R."/>
            <person name="Tsui H.-C.T."/>
            <person name="Winkler M.E."/>
        </authorList>
    </citation>
    <scope>NUCLEOTIDE SEQUENCE</scope>
</reference>
<sequence length="84" mass="9365">PGDMSYSMGIPMQWDNPKLINAIQKVIDTGKSNGIPVAMAVDSTPEEVMQRINQGIQLTTIGLDWMFMRNAINEQVGNIKKLME</sequence>
<dbReference type="AlphaFoldDB" id="A0A382AZR1"/>
<gene>
    <name evidence="1" type="ORF">METZ01_LOCUS159900</name>
</gene>
<evidence type="ECO:0000313" key="1">
    <source>
        <dbReference type="EMBL" id="SVB07046.1"/>
    </source>
</evidence>
<name>A0A382AZR1_9ZZZZ</name>